<proteinExistence type="predicted"/>
<dbReference type="PANTHER" id="PTHR12526:SF630">
    <property type="entry name" value="GLYCOSYLTRANSFERASE"/>
    <property type="match status" value="1"/>
</dbReference>
<protein>
    <recommendedName>
        <fullName evidence="3">Glycosyl transferase GT4 family</fullName>
    </recommendedName>
</protein>
<dbReference type="Gene3D" id="3.40.50.2000">
    <property type="entry name" value="Glycogen Phosphorylase B"/>
    <property type="match status" value="2"/>
</dbReference>
<dbReference type="Proteomes" id="UP000183047">
    <property type="component" value="Unassembled WGS sequence"/>
</dbReference>
<dbReference type="EMBL" id="FMUR01000018">
    <property type="protein sequence ID" value="SCY46568.1"/>
    <property type="molecule type" value="Genomic_DNA"/>
</dbReference>
<accession>A0A1G5G762</accession>
<dbReference type="OrthoDB" id="525353at2"/>
<dbReference type="RefSeq" id="WP_074463142.1">
    <property type="nucleotide sequence ID" value="NZ_FMUR01000018.1"/>
</dbReference>
<sequence length="737" mass="84822">MKKILIVYSARIPSVELVLKIIYEFSKNGVVDITEKQVIDVRKKHIENADVILAIRPFEISSYGIIKASKQAGKEIIVYLDDDLLHLPHVYSSKLRKIFTVAMYKRNCMYLKKILSKCDVLWGSGNVLTDHYCKYVKNGRCVNTDVTIDISRRRPVSVRGEKVNILYTGSSNHYAQLNSFIIPAVNKLASKYENIILTCVGFRAEKIEKCNAELKCYPWFDSYDDYYKFILDQSFDIGVAPIEQTEFYRCKYYNKFVEYSLLGTVGIYTNDFPYKSIVIDKENGIMVDNTVEAWASGIEYAIIHEQECYNMVKKAQECCEQRFNIVTLMKSIEEKLPELFLLQEKEKCTKVRFCPHFVINYARKYANKFVKYHEKVKDKKSNILLVYTGVTSTTPIISSALAKVAERSNSCVVIKDSCMVARKDIIKSDVIVFSRGADPYMASIAKAAKQAERFCVLYLDDDLYAYNKGNDYGKALIDCLANCDVLWVSNPLLGERYKEYNNEIRCVVSKLYEEIKEVYPPSDYSDEVTILYAGSPAHRDVLQELIVPALNKLYEKNQHFKAVFAGLDTDSLKECKFPIDYIPWTNDGDKYRKRVAELNANIGLGVILDTEFGNCKLYNKWLEYTKLGVSGIYSDVTPYRLIVNDGINGLLTGNSSDEWANMIEKLIEDKALCASVIDNAQKQLKEEFIDNDIAKEITEIIPEFESYFAPNRRVRYKDNVWLGIAKTIWRRLRGYRL</sequence>
<dbReference type="AlphaFoldDB" id="A0A1G5G762"/>
<organism evidence="1 2">
    <name type="scientific">Butyrivibrio hungatei</name>
    <dbReference type="NCBI Taxonomy" id="185008"/>
    <lineage>
        <taxon>Bacteria</taxon>
        <taxon>Bacillati</taxon>
        <taxon>Bacillota</taxon>
        <taxon>Clostridia</taxon>
        <taxon>Lachnospirales</taxon>
        <taxon>Lachnospiraceae</taxon>
        <taxon>Butyrivibrio</taxon>
    </lineage>
</organism>
<gene>
    <name evidence="1" type="ORF">SAMN02910451_02724</name>
</gene>
<dbReference type="PANTHER" id="PTHR12526">
    <property type="entry name" value="GLYCOSYLTRANSFERASE"/>
    <property type="match status" value="1"/>
</dbReference>
<evidence type="ECO:0008006" key="3">
    <source>
        <dbReference type="Google" id="ProtNLM"/>
    </source>
</evidence>
<name>A0A1G5G762_9FIRM</name>
<evidence type="ECO:0000313" key="1">
    <source>
        <dbReference type="EMBL" id="SCY46568.1"/>
    </source>
</evidence>
<reference evidence="2" key="1">
    <citation type="submission" date="2016-10" db="EMBL/GenBank/DDBJ databases">
        <authorList>
            <person name="Varghese N."/>
            <person name="Submissions S."/>
        </authorList>
    </citation>
    <scope>NUCLEOTIDE SEQUENCE [LARGE SCALE GENOMIC DNA]</scope>
    <source>
        <strain evidence="2">XBD2006</strain>
    </source>
</reference>
<keyword evidence="2" id="KW-1185">Reference proteome</keyword>
<evidence type="ECO:0000313" key="2">
    <source>
        <dbReference type="Proteomes" id="UP000183047"/>
    </source>
</evidence>
<dbReference type="SUPFAM" id="SSF53756">
    <property type="entry name" value="UDP-Glycosyltransferase/glycogen phosphorylase"/>
    <property type="match status" value="2"/>
</dbReference>